<keyword evidence="2" id="KW-0812">Transmembrane</keyword>
<protein>
    <recommendedName>
        <fullName evidence="5">Sulfite exporter TauE/SafE family protein</fullName>
    </recommendedName>
</protein>
<name>A0A2K3MBY3_TRIPR</name>
<dbReference type="AlphaFoldDB" id="A0A2K3MBY3"/>
<gene>
    <name evidence="3" type="ORF">L195_g044404</name>
</gene>
<evidence type="ECO:0000256" key="1">
    <source>
        <dbReference type="ARBA" id="ARBA00009142"/>
    </source>
</evidence>
<feature type="transmembrane region" description="Helical" evidence="2">
    <location>
        <begin position="53"/>
        <end position="78"/>
    </location>
</feature>
<evidence type="ECO:0000256" key="2">
    <source>
        <dbReference type="SAM" id="Phobius"/>
    </source>
</evidence>
<dbReference type="PANTHER" id="PTHR14255">
    <property type="entry name" value="CEREBLON"/>
    <property type="match status" value="1"/>
</dbReference>
<dbReference type="PANTHER" id="PTHR14255:SF48">
    <property type="entry name" value="SULFITE EXPORTER TAUE_SAFE FAMILY PROTEIN 3-LIKE"/>
    <property type="match status" value="1"/>
</dbReference>
<feature type="transmembrane region" description="Helical" evidence="2">
    <location>
        <begin position="20"/>
        <end position="41"/>
    </location>
</feature>
<dbReference type="GO" id="GO:0016567">
    <property type="term" value="P:protein ubiquitination"/>
    <property type="evidence" value="ECO:0007669"/>
    <property type="project" value="TreeGrafter"/>
</dbReference>
<dbReference type="ExpressionAtlas" id="A0A2K3MBY3">
    <property type="expression patterns" value="baseline"/>
</dbReference>
<sequence>MTFSASMSVVEYYLLKRFPIPYALYFVAVATIAALVGQHLVRKLIALLGRASIIIFILALTVFVSGISLGGTGIANLIKRIENKEYMGFGDL</sequence>
<comment type="caution">
    <text evidence="3">The sequence shown here is derived from an EMBL/GenBank/DDBJ whole genome shotgun (WGS) entry which is preliminary data.</text>
</comment>
<reference evidence="3 4" key="1">
    <citation type="journal article" date="2014" name="Am. J. Bot.">
        <title>Genome assembly and annotation for red clover (Trifolium pratense; Fabaceae).</title>
        <authorList>
            <person name="Istvanek J."/>
            <person name="Jaros M."/>
            <person name="Krenek A."/>
            <person name="Repkova J."/>
        </authorList>
    </citation>
    <scope>NUCLEOTIDE SEQUENCE [LARGE SCALE GENOMIC DNA]</scope>
    <source>
        <strain evidence="4">cv. Tatra</strain>
        <tissue evidence="3">Young leaves</tissue>
    </source>
</reference>
<proteinExistence type="inferred from homology"/>
<organism evidence="3 4">
    <name type="scientific">Trifolium pratense</name>
    <name type="common">Red clover</name>
    <dbReference type="NCBI Taxonomy" id="57577"/>
    <lineage>
        <taxon>Eukaryota</taxon>
        <taxon>Viridiplantae</taxon>
        <taxon>Streptophyta</taxon>
        <taxon>Embryophyta</taxon>
        <taxon>Tracheophyta</taxon>
        <taxon>Spermatophyta</taxon>
        <taxon>Magnoliopsida</taxon>
        <taxon>eudicotyledons</taxon>
        <taxon>Gunneridae</taxon>
        <taxon>Pentapetalae</taxon>
        <taxon>rosids</taxon>
        <taxon>fabids</taxon>
        <taxon>Fabales</taxon>
        <taxon>Fabaceae</taxon>
        <taxon>Papilionoideae</taxon>
        <taxon>50 kb inversion clade</taxon>
        <taxon>NPAAA clade</taxon>
        <taxon>Hologalegina</taxon>
        <taxon>IRL clade</taxon>
        <taxon>Trifolieae</taxon>
        <taxon>Trifolium</taxon>
    </lineage>
</organism>
<feature type="non-terminal residue" evidence="3">
    <location>
        <position position="92"/>
    </location>
</feature>
<comment type="similarity">
    <text evidence="1">Belongs to the 4-toluene sulfonate uptake permease (TSUP) (TC 2.A.102) family.</text>
</comment>
<accession>A0A2K3MBY3</accession>
<dbReference type="GO" id="GO:0031464">
    <property type="term" value="C:Cul4A-RING E3 ubiquitin ligase complex"/>
    <property type="evidence" value="ECO:0007669"/>
    <property type="project" value="TreeGrafter"/>
</dbReference>
<keyword evidence="2" id="KW-1133">Transmembrane helix</keyword>
<evidence type="ECO:0000313" key="4">
    <source>
        <dbReference type="Proteomes" id="UP000236291"/>
    </source>
</evidence>
<keyword evidence="2" id="KW-0472">Membrane</keyword>
<dbReference type="Proteomes" id="UP000236291">
    <property type="component" value="Unassembled WGS sequence"/>
</dbReference>
<reference evidence="3 4" key="2">
    <citation type="journal article" date="2017" name="Front. Plant Sci.">
        <title>Gene Classification and Mining of Molecular Markers Useful in Red Clover (Trifolium pratense) Breeding.</title>
        <authorList>
            <person name="Istvanek J."/>
            <person name="Dluhosova J."/>
            <person name="Dluhos P."/>
            <person name="Patkova L."/>
            <person name="Nedelnik J."/>
            <person name="Repkova J."/>
        </authorList>
    </citation>
    <scope>NUCLEOTIDE SEQUENCE [LARGE SCALE GENOMIC DNA]</scope>
    <source>
        <strain evidence="4">cv. Tatra</strain>
        <tissue evidence="3">Young leaves</tissue>
    </source>
</reference>
<dbReference type="EMBL" id="ASHM01056159">
    <property type="protein sequence ID" value="PNX88301.1"/>
    <property type="molecule type" value="Genomic_DNA"/>
</dbReference>
<evidence type="ECO:0008006" key="5">
    <source>
        <dbReference type="Google" id="ProtNLM"/>
    </source>
</evidence>
<evidence type="ECO:0000313" key="3">
    <source>
        <dbReference type="EMBL" id="PNX88301.1"/>
    </source>
</evidence>